<dbReference type="GO" id="GO:0071014">
    <property type="term" value="C:post-mRNA release spliceosomal complex"/>
    <property type="evidence" value="ECO:0007669"/>
    <property type="project" value="TreeGrafter"/>
</dbReference>
<feature type="domain" description="Pre-mRNA-splicing factor Syf1-like N-terminal HAT-repeats" evidence="14">
    <location>
        <begin position="89"/>
        <end position="247"/>
    </location>
</feature>
<feature type="region of interest" description="Disordered" evidence="11">
    <location>
        <begin position="1"/>
        <end position="58"/>
    </location>
</feature>
<comment type="subunit">
    <text evidence="3">Associated with the spliceosome.</text>
</comment>
<protein>
    <recommendedName>
        <fullName evidence="9">Pre-mRNA-splicing factor SYF1</fullName>
    </recommendedName>
    <alternativeName>
        <fullName evidence="10">Pre-mRNA-splicing factor syf1</fullName>
    </alternativeName>
</protein>
<dbReference type="InterPro" id="IPR056350">
    <property type="entry name" value="HAT_Syf1_central"/>
</dbReference>
<dbReference type="InterPro" id="IPR055430">
    <property type="entry name" value="HAT_Syf1_CNRKL1_C"/>
</dbReference>
<evidence type="ECO:0000259" key="14">
    <source>
        <dbReference type="Pfam" id="PF23233"/>
    </source>
</evidence>
<dbReference type="SMART" id="SM00386">
    <property type="entry name" value="HAT"/>
    <property type="match status" value="10"/>
</dbReference>
<keyword evidence="7" id="KW-0508">mRNA splicing</keyword>
<name>A0A8T0VU05_PANVG</name>
<feature type="region of interest" description="Disordered" evidence="11">
    <location>
        <begin position="873"/>
        <end position="892"/>
    </location>
</feature>
<comment type="caution">
    <text evidence="15">The sequence shown here is derived from an EMBL/GenBank/DDBJ whole genome shotgun (WGS) entry which is preliminary data.</text>
</comment>
<accession>A0A8T0VU05</accession>
<keyword evidence="5" id="KW-0747">Spliceosome</keyword>
<dbReference type="InterPro" id="IPR045075">
    <property type="entry name" value="Syf1-like"/>
</dbReference>
<evidence type="ECO:0000256" key="2">
    <source>
        <dbReference type="ARBA" id="ARBA00008644"/>
    </source>
</evidence>
<dbReference type="Pfam" id="PF23231">
    <property type="entry name" value="HAT_Syf1_CNRKL1_C"/>
    <property type="match status" value="1"/>
</dbReference>
<evidence type="ECO:0000313" key="16">
    <source>
        <dbReference type="Proteomes" id="UP000823388"/>
    </source>
</evidence>
<dbReference type="PANTHER" id="PTHR11246:SF5">
    <property type="entry name" value="PRE-MRNA-SPLICING FACTOR SYF1"/>
    <property type="match status" value="1"/>
</dbReference>
<evidence type="ECO:0000256" key="9">
    <source>
        <dbReference type="ARBA" id="ARBA00039472"/>
    </source>
</evidence>
<dbReference type="PANTHER" id="PTHR11246">
    <property type="entry name" value="PRE-MRNA SPLICING FACTOR"/>
    <property type="match status" value="1"/>
</dbReference>
<gene>
    <name evidence="15" type="ORF">PVAP13_2NG608100</name>
</gene>
<dbReference type="Proteomes" id="UP000823388">
    <property type="component" value="Chromosome 2N"/>
</dbReference>
<comment type="similarity">
    <text evidence="2">Belongs to the crooked-neck family.</text>
</comment>
<comment type="subcellular location">
    <subcellularLocation>
        <location evidence="1">Nucleus</location>
    </subcellularLocation>
</comment>
<keyword evidence="8" id="KW-0539">Nucleus</keyword>
<feature type="compositionally biased region" description="Low complexity" evidence="11">
    <location>
        <begin position="879"/>
        <end position="892"/>
    </location>
</feature>
<reference evidence="15" key="1">
    <citation type="submission" date="2020-05" db="EMBL/GenBank/DDBJ databases">
        <title>WGS assembly of Panicum virgatum.</title>
        <authorList>
            <person name="Lovell J.T."/>
            <person name="Jenkins J."/>
            <person name="Shu S."/>
            <person name="Juenger T.E."/>
            <person name="Schmutz J."/>
        </authorList>
    </citation>
    <scope>NUCLEOTIDE SEQUENCE</scope>
    <source>
        <strain evidence="15">AP13</strain>
    </source>
</reference>
<keyword evidence="16" id="KW-1185">Reference proteome</keyword>
<evidence type="ECO:0000259" key="12">
    <source>
        <dbReference type="Pfam" id="PF23220"/>
    </source>
</evidence>
<dbReference type="InterPro" id="IPR055433">
    <property type="entry name" value="HAT_Syf1-like_N"/>
</dbReference>
<proteinExistence type="inferred from homology"/>
<evidence type="ECO:0000256" key="7">
    <source>
        <dbReference type="ARBA" id="ARBA00023187"/>
    </source>
</evidence>
<feature type="domain" description="Pre-mRNA-splicing factor SYF1 central HAT repeats" evidence="12">
    <location>
        <begin position="251"/>
        <end position="479"/>
    </location>
</feature>
<feature type="region of interest" description="Disordered" evidence="11">
    <location>
        <begin position="905"/>
        <end position="981"/>
    </location>
</feature>
<dbReference type="FunFam" id="1.25.40.10:FF:000182">
    <property type="entry name" value="Pre-mRNA-splicing factor SYF1"/>
    <property type="match status" value="1"/>
</dbReference>
<sequence length="981" mass="112344">MPSPHRPSGNPPSRRRPSPPIHDTSPVATAIHPNPPYRGGIVNPSELNPPRARMPSAAGPVAVASAGSAAKAAPSPAVGISPELYPTEDDLPYEEEILREPFKLKGWWRYLVARAAAPFAKRAVIYERALKALPGSYKLWHAYLRERLDHARPHPIDHPTYSSLNNTFERALATMHKMPRIWVLYLTSLLDQRLLTRSRRALDRALRALPVTQHDRIWPLYLRLASLPACPVETSLRVFRRYLQFDPSHAEDFINFLISANRWQEAADRLASVLNDDGFRSVKGKTRHQLWLELCEILTKHADEVAGLKVDAILRGGIRKFTDEVGKLWTSLADYYVRRGLFEKARDVFEEGVSSVVTVKEFSVVFEAYTQFEQSMLAAKLEAAEEEGAEDEDEGGGRKNGMDKLSKKFLEDFWLNDEDDTDLRMARFEWLLDRRPELLSSVLLRQNPHNVEEWHRRVKLFEKDPARQVATYVEAVKTVDPMKAVGKPHTLWVAFAKMYEKHNRLDSAEDIFKRATQVNYKAVDHLASIWCEWAEMELRHNNFDKAIELMRQATAEPSVEVKRRAAAEGNEPVQMKVHKSLKLWSFYVDLEESLGTLDSTCAVYERILDLRIATPQIILNYAYLLEEHKYFEDAFKVYERGVKIFKYPHVKAIWVTYLTKFVQRYKRSKLERARELFHEAVQQAPPDEKKPLYLQWAKLEEDYGLAKRAMNVYDEAVRAVPNSEKMVMYEIYIARAAELFGVPRTRQIYEQAIESGLPDRDVLTMCMKFAELERSLGEIDRSRAIYVHASNYADPNNSDFWKKWNDFEIQHGNEDTFREMLRIKRTVAASRSQTHFILPEYLMQRDQRLNLDEAVDTLKRAGVPEDEMAALERQLASGPSTAPPAAQNNTPASANRMMNFVSAGVEAQAESSRQQAGNNEDIELPDESDDEEPDVQIAEKSVPAAVFGELGKRAAESQEGSSGAQENEQLGALERIKRRRQ</sequence>
<dbReference type="InterPro" id="IPR003107">
    <property type="entry name" value="HAT"/>
</dbReference>
<evidence type="ECO:0000256" key="11">
    <source>
        <dbReference type="SAM" id="MobiDB-lite"/>
    </source>
</evidence>
<dbReference type="Pfam" id="PF23233">
    <property type="entry name" value="HAT_Syf1_CNRKL1_N"/>
    <property type="match status" value="1"/>
</dbReference>
<evidence type="ECO:0000256" key="4">
    <source>
        <dbReference type="ARBA" id="ARBA00022664"/>
    </source>
</evidence>
<dbReference type="GO" id="GO:0000974">
    <property type="term" value="C:Prp19 complex"/>
    <property type="evidence" value="ECO:0007669"/>
    <property type="project" value="TreeGrafter"/>
</dbReference>
<evidence type="ECO:0000256" key="1">
    <source>
        <dbReference type="ARBA" id="ARBA00004123"/>
    </source>
</evidence>
<dbReference type="GO" id="GO:0071007">
    <property type="term" value="C:U2-type catalytic step 2 spliceosome"/>
    <property type="evidence" value="ECO:0007669"/>
    <property type="project" value="TreeGrafter"/>
</dbReference>
<feature type="compositionally biased region" description="Polar residues" evidence="11">
    <location>
        <begin position="958"/>
        <end position="968"/>
    </location>
</feature>
<dbReference type="Pfam" id="PF23220">
    <property type="entry name" value="HAT_Syf1_M"/>
    <property type="match status" value="1"/>
</dbReference>
<dbReference type="GO" id="GO:0000349">
    <property type="term" value="P:generation of catalytic spliceosome for first transesterification step"/>
    <property type="evidence" value="ECO:0007669"/>
    <property type="project" value="TreeGrafter"/>
</dbReference>
<feature type="compositionally biased region" description="Low complexity" evidence="11">
    <location>
        <begin position="1"/>
        <end position="12"/>
    </location>
</feature>
<feature type="domain" description="Pre-mRNA-splicing factor Syf1/CRNKL1-like C-terminal HAT-repeats" evidence="13">
    <location>
        <begin position="481"/>
        <end position="874"/>
    </location>
</feature>
<feature type="compositionally biased region" description="Polar residues" evidence="11">
    <location>
        <begin position="909"/>
        <end position="918"/>
    </location>
</feature>
<keyword evidence="6" id="KW-0677">Repeat</keyword>
<evidence type="ECO:0000313" key="15">
    <source>
        <dbReference type="EMBL" id="KAG2638690.1"/>
    </source>
</evidence>
<dbReference type="AlphaFoldDB" id="A0A8T0VU05"/>
<evidence type="ECO:0000259" key="13">
    <source>
        <dbReference type="Pfam" id="PF23231"/>
    </source>
</evidence>
<dbReference type="Gene3D" id="1.25.40.10">
    <property type="entry name" value="Tetratricopeptide repeat domain"/>
    <property type="match status" value="4"/>
</dbReference>
<evidence type="ECO:0000256" key="10">
    <source>
        <dbReference type="ARBA" id="ARBA00067212"/>
    </source>
</evidence>
<evidence type="ECO:0000256" key="8">
    <source>
        <dbReference type="ARBA" id="ARBA00023242"/>
    </source>
</evidence>
<organism evidence="15 16">
    <name type="scientific">Panicum virgatum</name>
    <name type="common">Blackwell switchgrass</name>
    <dbReference type="NCBI Taxonomy" id="38727"/>
    <lineage>
        <taxon>Eukaryota</taxon>
        <taxon>Viridiplantae</taxon>
        <taxon>Streptophyta</taxon>
        <taxon>Embryophyta</taxon>
        <taxon>Tracheophyta</taxon>
        <taxon>Spermatophyta</taxon>
        <taxon>Magnoliopsida</taxon>
        <taxon>Liliopsida</taxon>
        <taxon>Poales</taxon>
        <taxon>Poaceae</taxon>
        <taxon>PACMAD clade</taxon>
        <taxon>Panicoideae</taxon>
        <taxon>Panicodae</taxon>
        <taxon>Paniceae</taxon>
        <taxon>Panicinae</taxon>
        <taxon>Panicum</taxon>
        <taxon>Panicum sect. Hiantes</taxon>
    </lineage>
</organism>
<dbReference type="EMBL" id="CM029040">
    <property type="protein sequence ID" value="KAG2638690.1"/>
    <property type="molecule type" value="Genomic_DNA"/>
</dbReference>
<dbReference type="FunFam" id="1.25.40.10:FF:000023">
    <property type="entry name" value="Pre-mRNA-splicing factor SYF1"/>
    <property type="match status" value="1"/>
</dbReference>
<dbReference type="FunFam" id="1.25.40.10:FF:000390">
    <property type="entry name" value="Tetratricopeptide repeat (TPR)-like superfamily protein"/>
    <property type="match status" value="1"/>
</dbReference>
<evidence type="ECO:0000256" key="6">
    <source>
        <dbReference type="ARBA" id="ARBA00022737"/>
    </source>
</evidence>
<dbReference type="FunFam" id="1.25.40.10:FF:000680">
    <property type="entry name" value="Pre-mRNA-splicing factor SYF1"/>
    <property type="match status" value="1"/>
</dbReference>
<evidence type="ECO:0000256" key="3">
    <source>
        <dbReference type="ARBA" id="ARBA00011524"/>
    </source>
</evidence>
<evidence type="ECO:0000256" key="5">
    <source>
        <dbReference type="ARBA" id="ARBA00022728"/>
    </source>
</evidence>
<dbReference type="InterPro" id="IPR011990">
    <property type="entry name" value="TPR-like_helical_dom_sf"/>
</dbReference>
<keyword evidence="4" id="KW-0507">mRNA processing</keyword>
<dbReference type="SUPFAM" id="SSF48452">
    <property type="entry name" value="TPR-like"/>
    <property type="match status" value="4"/>
</dbReference>
<feature type="compositionally biased region" description="Acidic residues" evidence="11">
    <location>
        <begin position="920"/>
        <end position="934"/>
    </location>
</feature>
<dbReference type="FunFam" id="1.25.40.10:FF:000038">
    <property type="entry name" value="Putative pre-mRNA-splicing factor SYF1"/>
    <property type="match status" value="1"/>
</dbReference>